<gene>
    <name evidence="2" type="ORF">UFOPK3564_01508</name>
</gene>
<dbReference type="Gene3D" id="2.120.10.30">
    <property type="entry name" value="TolB, C-terminal domain"/>
    <property type="match status" value="1"/>
</dbReference>
<protein>
    <submittedName>
        <fullName evidence="2">Unannotated protein</fullName>
    </submittedName>
</protein>
<dbReference type="PANTHER" id="PTHR35399">
    <property type="entry name" value="SLR8030 PROTEIN"/>
    <property type="match status" value="1"/>
</dbReference>
<feature type="region of interest" description="Disordered" evidence="1">
    <location>
        <begin position="613"/>
        <end position="664"/>
    </location>
</feature>
<sequence>MLDPLAAADAASDTPAPAAAPASGHTRRGFVRGVAVAGASTMAAVALDSVGATTLMGDSAVAAGPPTPFHDFRAIAASPADQFEVPEGFRADVVISWDDEFENTDGTKLRYGFNNDFLAYMPLPGKTDEALLFVNHEYPAPFFQHGNADGATKTVAQIEIEQYSVGNSIVHVRRGAEGTWDVVSPSPYNRRITGTSPACAATGPLSGTTQLNADGTSVKVEATMAGSLANCSGGITPWGTALSCEENYDGYYGAAGYGWRNKPGTERYDEKTYAHYGWVVEHDPYDASSTPRKHTALGRFRHENTAFRHVPGKRFVLYMGDDKTNEGVYKFVSSRKFVEGRREENLKILTEGQLFIAKWSPEGRRRFKNTDGSGLLTATSGRGEWVLVNDSELVDTSALLRKRLGTDAFNQFFATNRPEDVEVDADGTVLIAFTNNSTVNDRHGAIRKLREDNNDPTAATFSWEDYAEGGQTGRADVGEQGFSSCDNLCFDESNNLWVVTDISSSSLNNPAAPYYAYHGNNAVFMVPRSGPNAGIAYRFANMPVDAEGTGPYFSADGSTLFVNVQHPGEETSPSKGAVYGQPSTYRSYWPAGNKTAGVNPSLPRPSTVAITRIPQAAGPGPGPGTPGPGTPAPGPGTPPPGGSTTIPPTTPKPAPKPTGKTSVSVPSAVKLATLLSRGVTAEVRVREAARLQVQLRVRVPKVGRSKARTITAVTVRRTVSAGEHDVRLRPGAVARAALRLRRGRKLQAEVLLEVLPVDGSPRKLRRSDRFRVS</sequence>
<evidence type="ECO:0000256" key="1">
    <source>
        <dbReference type="SAM" id="MobiDB-lite"/>
    </source>
</evidence>
<name>A0A6J7HDK0_9ZZZZ</name>
<dbReference type="Pfam" id="PF05787">
    <property type="entry name" value="PhoX"/>
    <property type="match status" value="1"/>
</dbReference>
<dbReference type="AlphaFoldDB" id="A0A6J7HDK0"/>
<organism evidence="2">
    <name type="scientific">freshwater metagenome</name>
    <dbReference type="NCBI Taxonomy" id="449393"/>
    <lineage>
        <taxon>unclassified sequences</taxon>
        <taxon>metagenomes</taxon>
        <taxon>ecological metagenomes</taxon>
    </lineage>
</organism>
<proteinExistence type="predicted"/>
<evidence type="ECO:0000313" key="2">
    <source>
        <dbReference type="EMBL" id="CAB4914993.1"/>
    </source>
</evidence>
<feature type="compositionally biased region" description="Pro residues" evidence="1">
    <location>
        <begin position="620"/>
        <end position="641"/>
    </location>
</feature>
<dbReference type="PANTHER" id="PTHR35399:SF2">
    <property type="entry name" value="DUF839 DOMAIN-CONTAINING PROTEIN"/>
    <property type="match status" value="1"/>
</dbReference>
<reference evidence="2" key="1">
    <citation type="submission" date="2020-05" db="EMBL/GenBank/DDBJ databases">
        <authorList>
            <person name="Chiriac C."/>
            <person name="Salcher M."/>
            <person name="Ghai R."/>
            <person name="Kavagutti S V."/>
        </authorList>
    </citation>
    <scope>NUCLEOTIDE SEQUENCE</scope>
</reference>
<accession>A0A6J7HDK0</accession>
<dbReference type="EMBL" id="CAFBMK010000076">
    <property type="protein sequence ID" value="CAB4914993.1"/>
    <property type="molecule type" value="Genomic_DNA"/>
</dbReference>
<dbReference type="InterPro" id="IPR011042">
    <property type="entry name" value="6-blade_b-propeller_TolB-like"/>
</dbReference>
<feature type="compositionally biased region" description="Low complexity" evidence="1">
    <location>
        <begin position="1"/>
        <end position="23"/>
    </location>
</feature>
<dbReference type="SUPFAM" id="SSF63829">
    <property type="entry name" value="Calcium-dependent phosphotriesterase"/>
    <property type="match status" value="1"/>
</dbReference>
<feature type="region of interest" description="Disordered" evidence="1">
    <location>
        <begin position="1"/>
        <end position="24"/>
    </location>
</feature>
<dbReference type="InterPro" id="IPR008557">
    <property type="entry name" value="PhoX"/>
</dbReference>